<protein>
    <submittedName>
        <fullName evidence="2">Uncharacterized protein</fullName>
    </submittedName>
</protein>
<name>A0A8X6IBF1_NEPPI</name>
<dbReference type="Proteomes" id="UP000887013">
    <property type="component" value="Unassembled WGS sequence"/>
</dbReference>
<organism evidence="2 3">
    <name type="scientific">Nephila pilipes</name>
    <name type="common">Giant wood spider</name>
    <name type="synonym">Nephila maculata</name>
    <dbReference type="NCBI Taxonomy" id="299642"/>
    <lineage>
        <taxon>Eukaryota</taxon>
        <taxon>Metazoa</taxon>
        <taxon>Ecdysozoa</taxon>
        <taxon>Arthropoda</taxon>
        <taxon>Chelicerata</taxon>
        <taxon>Arachnida</taxon>
        <taxon>Araneae</taxon>
        <taxon>Araneomorphae</taxon>
        <taxon>Entelegynae</taxon>
        <taxon>Araneoidea</taxon>
        <taxon>Nephilidae</taxon>
        <taxon>Nephila</taxon>
    </lineage>
</organism>
<comment type="caution">
    <text evidence="2">The sequence shown here is derived from an EMBL/GenBank/DDBJ whole genome shotgun (WGS) entry which is preliminary data.</text>
</comment>
<dbReference type="AlphaFoldDB" id="A0A8X6IBF1"/>
<keyword evidence="3" id="KW-1185">Reference proteome</keyword>
<feature type="region of interest" description="Disordered" evidence="1">
    <location>
        <begin position="84"/>
        <end position="115"/>
    </location>
</feature>
<evidence type="ECO:0000313" key="3">
    <source>
        <dbReference type="Proteomes" id="UP000887013"/>
    </source>
</evidence>
<reference evidence="2" key="1">
    <citation type="submission" date="2020-08" db="EMBL/GenBank/DDBJ databases">
        <title>Multicomponent nature underlies the extraordinary mechanical properties of spider dragline silk.</title>
        <authorList>
            <person name="Kono N."/>
            <person name="Nakamura H."/>
            <person name="Mori M."/>
            <person name="Yoshida Y."/>
            <person name="Ohtoshi R."/>
            <person name="Malay A.D."/>
            <person name="Moran D.A.P."/>
            <person name="Tomita M."/>
            <person name="Numata K."/>
            <person name="Arakawa K."/>
        </authorList>
    </citation>
    <scope>NUCLEOTIDE SEQUENCE</scope>
</reference>
<evidence type="ECO:0000256" key="1">
    <source>
        <dbReference type="SAM" id="MobiDB-lite"/>
    </source>
</evidence>
<proteinExistence type="predicted"/>
<evidence type="ECO:0000313" key="2">
    <source>
        <dbReference type="EMBL" id="GFS39060.1"/>
    </source>
</evidence>
<sequence length="145" mass="16332">MQSSVCSKNPGVLYLNTQYTEPHLKWVHFRRYVLGRYSTTTVLQCECAHGRQQHLTSHGFNLITNTLMFQFGSGAFQSRQERSTWTPGASFRKSNSRGFSSRGGKGTNQCDHPKGSGASKACFIIDRLIQNIENSFMKRQDGASF</sequence>
<dbReference type="EMBL" id="BMAW01043374">
    <property type="protein sequence ID" value="GFS39060.1"/>
    <property type="molecule type" value="Genomic_DNA"/>
</dbReference>
<accession>A0A8X6IBF1</accession>
<feature type="compositionally biased region" description="Polar residues" evidence="1">
    <location>
        <begin position="84"/>
        <end position="99"/>
    </location>
</feature>
<gene>
    <name evidence="2" type="ORF">NPIL_591021</name>
</gene>